<keyword evidence="9" id="KW-1185">Reference proteome</keyword>
<keyword evidence="3 6" id="KW-0812">Transmembrane</keyword>
<dbReference type="RefSeq" id="WP_211536052.1">
    <property type="nucleotide sequence ID" value="NZ_JAGSSV010000006.1"/>
</dbReference>
<name>A0ABS5HAS3_9GAMM</name>
<feature type="transmembrane region" description="Helical" evidence="6">
    <location>
        <begin position="39"/>
        <end position="58"/>
    </location>
</feature>
<accession>A0ABS5HAS3</accession>
<comment type="subcellular location">
    <subcellularLocation>
        <location evidence="1">Cell membrane</location>
        <topology evidence="1">Multi-pass membrane protein</topology>
    </subcellularLocation>
</comment>
<feature type="transmembrane region" description="Helical" evidence="6">
    <location>
        <begin position="254"/>
        <end position="271"/>
    </location>
</feature>
<dbReference type="PANTHER" id="PTHR32322:SF18">
    <property type="entry name" value="S-ADENOSYLMETHIONINE_S-ADENOSYLHOMOCYSTEINE TRANSPORTER"/>
    <property type="match status" value="1"/>
</dbReference>
<dbReference type="SUPFAM" id="SSF103481">
    <property type="entry name" value="Multidrug resistance efflux transporter EmrE"/>
    <property type="match status" value="2"/>
</dbReference>
<reference evidence="8 9" key="1">
    <citation type="submission" date="2021-04" db="EMBL/GenBank/DDBJ databases">
        <authorList>
            <person name="Sun C."/>
        </authorList>
    </citation>
    <scope>NUCLEOTIDE SEQUENCE [LARGE SCALE GENOMIC DNA]</scope>
    <source>
        <strain evidence="8 9">A79</strain>
    </source>
</reference>
<feature type="transmembrane region" description="Helical" evidence="6">
    <location>
        <begin position="189"/>
        <end position="210"/>
    </location>
</feature>
<feature type="transmembrane region" description="Helical" evidence="6">
    <location>
        <begin position="104"/>
        <end position="122"/>
    </location>
</feature>
<protein>
    <submittedName>
        <fullName evidence="8">DMT family transporter</fullName>
    </submittedName>
</protein>
<feature type="transmembrane region" description="Helical" evidence="6">
    <location>
        <begin position="158"/>
        <end position="177"/>
    </location>
</feature>
<evidence type="ECO:0000256" key="6">
    <source>
        <dbReference type="SAM" id="Phobius"/>
    </source>
</evidence>
<evidence type="ECO:0000256" key="2">
    <source>
        <dbReference type="ARBA" id="ARBA00022475"/>
    </source>
</evidence>
<feature type="domain" description="EamA" evidence="7">
    <location>
        <begin position="159"/>
        <end position="294"/>
    </location>
</feature>
<evidence type="ECO:0000313" key="9">
    <source>
        <dbReference type="Proteomes" id="UP000679722"/>
    </source>
</evidence>
<keyword evidence="2" id="KW-1003">Cell membrane</keyword>
<dbReference type="InterPro" id="IPR000620">
    <property type="entry name" value="EamA_dom"/>
</dbReference>
<proteinExistence type="predicted"/>
<keyword evidence="5 6" id="KW-0472">Membrane</keyword>
<evidence type="ECO:0000256" key="5">
    <source>
        <dbReference type="ARBA" id="ARBA00023136"/>
    </source>
</evidence>
<evidence type="ECO:0000256" key="4">
    <source>
        <dbReference type="ARBA" id="ARBA00022989"/>
    </source>
</evidence>
<dbReference type="Proteomes" id="UP000679722">
    <property type="component" value="Unassembled WGS sequence"/>
</dbReference>
<comment type="caution">
    <text evidence="8">The sequence shown here is derived from an EMBL/GenBank/DDBJ whole genome shotgun (WGS) entry which is preliminary data.</text>
</comment>
<reference evidence="9" key="2">
    <citation type="submission" date="2023-07" db="EMBL/GenBank/DDBJ databases">
        <title>Marinomonas vulgaris A79, complete genome.</title>
        <authorList>
            <person name="Ying J.-J."/>
        </authorList>
    </citation>
    <scope>NUCLEOTIDE SEQUENCE [LARGE SCALE GENOMIC DNA]</scope>
    <source>
        <strain evidence="9">A79</strain>
    </source>
</reference>
<dbReference type="InterPro" id="IPR037185">
    <property type="entry name" value="EmrE-like"/>
</dbReference>
<evidence type="ECO:0000259" key="7">
    <source>
        <dbReference type="Pfam" id="PF00892"/>
    </source>
</evidence>
<gene>
    <name evidence="8" type="ORF">J9B83_07135</name>
</gene>
<organism evidence="8 9">
    <name type="scientific">Marinomonas vulgaris</name>
    <dbReference type="NCBI Taxonomy" id="2823372"/>
    <lineage>
        <taxon>Bacteria</taxon>
        <taxon>Pseudomonadati</taxon>
        <taxon>Pseudomonadota</taxon>
        <taxon>Gammaproteobacteria</taxon>
        <taxon>Oceanospirillales</taxon>
        <taxon>Oceanospirillaceae</taxon>
        <taxon>Marinomonas</taxon>
    </lineage>
</organism>
<evidence type="ECO:0000256" key="1">
    <source>
        <dbReference type="ARBA" id="ARBA00004651"/>
    </source>
</evidence>
<dbReference type="EMBL" id="JAGSSV010000006">
    <property type="protein sequence ID" value="MBR7888715.1"/>
    <property type="molecule type" value="Genomic_DNA"/>
</dbReference>
<feature type="transmembrane region" description="Helical" evidence="6">
    <location>
        <begin position="222"/>
        <end position="242"/>
    </location>
</feature>
<feature type="domain" description="EamA" evidence="7">
    <location>
        <begin position="9"/>
        <end position="145"/>
    </location>
</feature>
<sequence length="304" mass="33485">MNSLSNNAKAMLFGLGAVLLWSTVATAFSISLRHLSPTQLLVIACSVSLLFLMALLAIKGEIAQLLFFAKQSWKSSLFFGAINPFLYYLILLQAYNTLPAQEAQAINYTWAIMLSFMAVPILKQRLKPADYLAAAACYFGVLYISTRGQIGSLEFSNLSGVGFALLSTVVWALYWLFNTKDTRPSLIGLTLNFAFALPLIVAFAAITGELQMSELTHWHHEAVLSAIYIGLFEMGLSFVLWNQAMKLTSNASQVANLIFLSPLLSIIWLSQFAGEPILRSTVIGLACILVGLFVQNWSKRAKHV</sequence>
<feature type="transmembrane region" description="Helical" evidence="6">
    <location>
        <begin position="78"/>
        <end position="98"/>
    </location>
</feature>
<keyword evidence="4 6" id="KW-1133">Transmembrane helix</keyword>
<feature type="transmembrane region" description="Helical" evidence="6">
    <location>
        <begin position="277"/>
        <end position="294"/>
    </location>
</feature>
<dbReference type="Pfam" id="PF00892">
    <property type="entry name" value="EamA"/>
    <property type="match status" value="2"/>
</dbReference>
<evidence type="ECO:0000256" key="3">
    <source>
        <dbReference type="ARBA" id="ARBA00022692"/>
    </source>
</evidence>
<evidence type="ECO:0000313" key="8">
    <source>
        <dbReference type="EMBL" id="MBR7888715.1"/>
    </source>
</evidence>
<dbReference type="InterPro" id="IPR050638">
    <property type="entry name" value="AA-Vitamin_Transporters"/>
</dbReference>
<dbReference type="PANTHER" id="PTHR32322">
    <property type="entry name" value="INNER MEMBRANE TRANSPORTER"/>
    <property type="match status" value="1"/>
</dbReference>